<dbReference type="WBParaSite" id="ACAC_0000593001-mRNA-1">
    <property type="protein sequence ID" value="ACAC_0000593001-mRNA-1"/>
    <property type="gene ID" value="ACAC_0000593001"/>
</dbReference>
<reference evidence="2" key="1">
    <citation type="submission" date="2012-09" db="EMBL/GenBank/DDBJ databases">
        <authorList>
            <person name="Martin A.A."/>
        </authorList>
    </citation>
    <scope>NUCLEOTIDE SEQUENCE</scope>
</reference>
<accession>A0A0K0D785</accession>
<evidence type="ECO:0000313" key="2">
    <source>
        <dbReference type="Proteomes" id="UP000035642"/>
    </source>
</evidence>
<evidence type="ECO:0000256" key="1">
    <source>
        <dbReference type="SAM" id="MobiDB-lite"/>
    </source>
</evidence>
<dbReference type="AlphaFoldDB" id="A0A0K0D785"/>
<reference evidence="3" key="2">
    <citation type="submission" date="2017-02" db="UniProtKB">
        <authorList>
            <consortium name="WormBaseParasite"/>
        </authorList>
    </citation>
    <scope>IDENTIFICATION</scope>
</reference>
<evidence type="ECO:0000313" key="3">
    <source>
        <dbReference type="WBParaSite" id="ACAC_0000593001-mRNA-1"/>
    </source>
</evidence>
<organism evidence="2 3">
    <name type="scientific">Angiostrongylus cantonensis</name>
    <name type="common">Rat lungworm</name>
    <dbReference type="NCBI Taxonomy" id="6313"/>
    <lineage>
        <taxon>Eukaryota</taxon>
        <taxon>Metazoa</taxon>
        <taxon>Ecdysozoa</taxon>
        <taxon>Nematoda</taxon>
        <taxon>Chromadorea</taxon>
        <taxon>Rhabditida</taxon>
        <taxon>Rhabditina</taxon>
        <taxon>Rhabditomorpha</taxon>
        <taxon>Strongyloidea</taxon>
        <taxon>Metastrongylidae</taxon>
        <taxon>Angiostrongylus</taxon>
    </lineage>
</organism>
<name>A0A0K0D785_ANGCA</name>
<keyword evidence="2" id="KW-1185">Reference proteome</keyword>
<protein>
    <submittedName>
        <fullName evidence="3">Reverse transcriptase</fullName>
    </submittedName>
</protein>
<proteinExistence type="predicted"/>
<feature type="region of interest" description="Disordered" evidence="1">
    <location>
        <begin position="32"/>
        <end position="51"/>
    </location>
</feature>
<sequence>MEAAWIKNYGDDLYLQRTYTCIRVLGRGLAHASKNDKVRRHRHGRDETTPPIQRRLQHWTKTVPRNMGQ</sequence>
<dbReference type="Proteomes" id="UP000035642">
    <property type="component" value="Unassembled WGS sequence"/>
</dbReference>